<feature type="compositionally biased region" description="Basic and acidic residues" evidence="1">
    <location>
        <begin position="42"/>
        <end position="61"/>
    </location>
</feature>
<evidence type="ECO:0000256" key="1">
    <source>
        <dbReference type="SAM" id="MobiDB-lite"/>
    </source>
</evidence>
<evidence type="ECO:0000313" key="3">
    <source>
        <dbReference type="Proteomes" id="UP000008021"/>
    </source>
</evidence>
<dbReference type="EnsemblPlants" id="OMERI01G31030.1">
    <property type="protein sequence ID" value="OMERI01G31030.1"/>
    <property type="gene ID" value="OMERI01G31030"/>
</dbReference>
<evidence type="ECO:0008006" key="4">
    <source>
        <dbReference type="Google" id="ProtNLM"/>
    </source>
</evidence>
<organism evidence="2">
    <name type="scientific">Oryza meridionalis</name>
    <dbReference type="NCBI Taxonomy" id="40149"/>
    <lineage>
        <taxon>Eukaryota</taxon>
        <taxon>Viridiplantae</taxon>
        <taxon>Streptophyta</taxon>
        <taxon>Embryophyta</taxon>
        <taxon>Tracheophyta</taxon>
        <taxon>Spermatophyta</taxon>
        <taxon>Magnoliopsida</taxon>
        <taxon>Liliopsida</taxon>
        <taxon>Poales</taxon>
        <taxon>Poaceae</taxon>
        <taxon>BOP clade</taxon>
        <taxon>Oryzoideae</taxon>
        <taxon>Oryzeae</taxon>
        <taxon>Oryzinae</taxon>
        <taxon>Oryza</taxon>
    </lineage>
</organism>
<reference evidence="2" key="1">
    <citation type="submission" date="2015-04" db="UniProtKB">
        <authorList>
            <consortium name="EnsemblPlants"/>
        </authorList>
    </citation>
    <scope>IDENTIFICATION</scope>
</reference>
<protein>
    <recommendedName>
        <fullName evidence="4">DUF834 domain-containing protein</fullName>
    </recommendedName>
</protein>
<dbReference type="Gramene" id="OMERI01G31030.1">
    <property type="protein sequence ID" value="OMERI01G31030.1"/>
    <property type="gene ID" value="OMERI01G31030"/>
</dbReference>
<reference evidence="2" key="2">
    <citation type="submission" date="2018-05" db="EMBL/GenBank/DDBJ databases">
        <title>OmerRS3 (Oryza meridionalis Reference Sequence Version 3).</title>
        <authorList>
            <person name="Zhang J."/>
            <person name="Kudrna D."/>
            <person name="Lee S."/>
            <person name="Talag J."/>
            <person name="Welchert J."/>
            <person name="Wing R.A."/>
        </authorList>
    </citation>
    <scope>NUCLEOTIDE SEQUENCE [LARGE SCALE GENOMIC DNA]</scope>
    <source>
        <strain evidence="2">cv. OR44</strain>
    </source>
</reference>
<accession>A0A0E0C8Y7</accession>
<sequence>MAAARTAVGGGSWWRTAMAAARRTARALRWIDGCGNAGQLGESRRAGATKDGEGEWAQGERRRIRMGG</sequence>
<evidence type="ECO:0000313" key="2">
    <source>
        <dbReference type="EnsemblPlants" id="OMERI01G31030.1"/>
    </source>
</evidence>
<name>A0A0E0C8Y7_9ORYZ</name>
<feature type="region of interest" description="Disordered" evidence="1">
    <location>
        <begin position="37"/>
        <end position="68"/>
    </location>
</feature>
<dbReference type="AlphaFoldDB" id="A0A0E0C8Y7"/>
<proteinExistence type="predicted"/>
<dbReference type="Proteomes" id="UP000008021">
    <property type="component" value="Chromosome 1"/>
</dbReference>
<dbReference type="HOGENOM" id="CLU_2798248_0_0_1"/>
<keyword evidence="3" id="KW-1185">Reference proteome</keyword>